<proteinExistence type="predicted"/>
<feature type="region of interest" description="Disordered" evidence="1">
    <location>
        <begin position="98"/>
        <end position="148"/>
    </location>
</feature>
<reference evidence="2" key="1">
    <citation type="journal article" date="2020" name="Nature">
        <title>Giant virus diversity and host interactions through global metagenomics.</title>
        <authorList>
            <person name="Schulz F."/>
            <person name="Roux S."/>
            <person name="Paez-Espino D."/>
            <person name="Jungbluth S."/>
            <person name="Walsh D.A."/>
            <person name="Denef V.J."/>
            <person name="McMahon K.D."/>
            <person name="Konstantinidis K.T."/>
            <person name="Eloe-Fadrosh E.A."/>
            <person name="Kyrpides N.C."/>
            <person name="Woyke T."/>
        </authorList>
    </citation>
    <scope>NUCLEOTIDE SEQUENCE</scope>
    <source>
        <strain evidence="2">GVMAG-S-1091796-13</strain>
    </source>
</reference>
<evidence type="ECO:0000256" key="1">
    <source>
        <dbReference type="SAM" id="MobiDB-lite"/>
    </source>
</evidence>
<sequence length="148" mass="16430">MSSGEPTVITLDNNNSIQILAQYIEHAQQKGAYLLNEAELLKRAVEVLINNVHDNELNSDNSIQILVQGVNKGQRHGAYTLNDAALLSKVVNFIAASSPQLQQPQQPQQPPQQQEQEQEQDQSVNEQDTNIDDLSDLAEPIPLKPKEV</sequence>
<dbReference type="AlphaFoldDB" id="A0A6C0ALR2"/>
<organism evidence="2">
    <name type="scientific">viral metagenome</name>
    <dbReference type="NCBI Taxonomy" id="1070528"/>
    <lineage>
        <taxon>unclassified sequences</taxon>
        <taxon>metagenomes</taxon>
        <taxon>organismal metagenomes</taxon>
    </lineage>
</organism>
<protein>
    <submittedName>
        <fullName evidence="2">Uncharacterized protein</fullName>
    </submittedName>
</protein>
<feature type="compositionally biased region" description="Low complexity" evidence="1">
    <location>
        <begin position="99"/>
        <end position="115"/>
    </location>
</feature>
<name>A0A6C0ALR2_9ZZZZ</name>
<accession>A0A6C0ALR2</accession>
<evidence type="ECO:0000313" key="2">
    <source>
        <dbReference type="EMBL" id="QHS80757.1"/>
    </source>
</evidence>
<dbReference type="EMBL" id="MN740718">
    <property type="protein sequence ID" value="QHS80757.1"/>
    <property type="molecule type" value="Genomic_DNA"/>
</dbReference>